<gene>
    <name evidence="2" type="ORF">ACFOW7_18580</name>
</gene>
<dbReference type="Proteomes" id="UP001595791">
    <property type="component" value="Unassembled WGS sequence"/>
</dbReference>
<dbReference type="Gene3D" id="3.40.630.30">
    <property type="match status" value="1"/>
</dbReference>
<dbReference type="InterPro" id="IPR000182">
    <property type="entry name" value="GNAT_dom"/>
</dbReference>
<keyword evidence="3" id="KW-1185">Reference proteome</keyword>
<keyword evidence="2" id="KW-0808">Transferase</keyword>
<dbReference type="EC" id="2.3.-.-" evidence="2"/>
<dbReference type="SUPFAM" id="SSF55729">
    <property type="entry name" value="Acyl-CoA N-acyltransferases (Nat)"/>
    <property type="match status" value="1"/>
</dbReference>
<name>A0ABV8MWL4_9NEIS</name>
<dbReference type="PROSITE" id="PS51186">
    <property type="entry name" value="GNAT"/>
    <property type="match status" value="1"/>
</dbReference>
<dbReference type="InterPro" id="IPR016181">
    <property type="entry name" value="Acyl_CoA_acyltransferase"/>
</dbReference>
<evidence type="ECO:0000259" key="1">
    <source>
        <dbReference type="PROSITE" id="PS51186"/>
    </source>
</evidence>
<protein>
    <submittedName>
        <fullName evidence="2">GNAT family N-acetyltransferase</fullName>
        <ecNumber evidence="2">2.3.-.-</ecNumber>
    </submittedName>
</protein>
<proteinExistence type="predicted"/>
<dbReference type="PANTHER" id="PTHR43441:SF6">
    <property type="entry name" value="N-ACETYLTRANSFERASE DOMAIN-CONTAINING PROTEIN"/>
    <property type="match status" value="1"/>
</dbReference>
<organism evidence="2 3">
    <name type="scientific">Chitinimonas lacunae</name>
    <dbReference type="NCBI Taxonomy" id="1963018"/>
    <lineage>
        <taxon>Bacteria</taxon>
        <taxon>Pseudomonadati</taxon>
        <taxon>Pseudomonadota</taxon>
        <taxon>Betaproteobacteria</taxon>
        <taxon>Neisseriales</taxon>
        <taxon>Chitinibacteraceae</taxon>
        <taxon>Chitinimonas</taxon>
    </lineage>
</organism>
<dbReference type="GO" id="GO:0016746">
    <property type="term" value="F:acyltransferase activity"/>
    <property type="evidence" value="ECO:0007669"/>
    <property type="project" value="UniProtKB-KW"/>
</dbReference>
<accession>A0ABV8MWL4</accession>
<dbReference type="PANTHER" id="PTHR43441">
    <property type="entry name" value="RIBOSOMAL-PROTEIN-SERINE ACETYLTRANSFERASE"/>
    <property type="match status" value="1"/>
</dbReference>
<sequence length="183" mass="20851">MSHAAAEAVLLSPRLRLEPLRRAHAVLLFGGFAEPALYDFLPQHPPGSVTELAERYAGLESRRSPTDDEWWLNWVVREQDSQDCVGLIEAGVANDGRARLGYFIFVAHQRRGFATEACCAVLDHLHRCFAAHQVELTLDSRNRASRQLAERLGFVQTALRPNADFFKGRPSDQYHYRYQWTSQ</sequence>
<reference evidence="3" key="1">
    <citation type="journal article" date="2019" name="Int. J. Syst. Evol. Microbiol.">
        <title>The Global Catalogue of Microorganisms (GCM) 10K type strain sequencing project: providing services to taxonomists for standard genome sequencing and annotation.</title>
        <authorList>
            <consortium name="The Broad Institute Genomics Platform"/>
            <consortium name="The Broad Institute Genome Sequencing Center for Infectious Disease"/>
            <person name="Wu L."/>
            <person name="Ma J."/>
        </authorList>
    </citation>
    <scope>NUCLEOTIDE SEQUENCE [LARGE SCALE GENOMIC DNA]</scope>
    <source>
        <strain evidence="3">LMG 29894</strain>
    </source>
</reference>
<evidence type="ECO:0000313" key="2">
    <source>
        <dbReference type="EMBL" id="MFC4161345.1"/>
    </source>
</evidence>
<dbReference type="RefSeq" id="WP_378167179.1">
    <property type="nucleotide sequence ID" value="NZ_JBHSBU010000001.1"/>
</dbReference>
<dbReference type="InterPro" id="IPR051908">
    <property type="entry name" value="Ribosomal_N-acetyltransferase"/>
</dbReference>
<keyword evidence="2" id="KW-0012">Acyltransferase</keyword>
<comment type="caution">
    <text evidence="2">The sequence shown here is derived from an EMBL/GenBank/DDBJ whole genome shotgun (WGS) entry which is preliminary data.</text>
</comment>
<evidence type="ECO:0000313" key="3">
    <source>
        <dbReference type="Proteomes" id="UP001595791"/>
    </source>
</evidence>
<dbReference type="Pfam" id="PF13302">
    <property type="entry name" value="Acetyltransf_3"/>
    <property type="match status" value="1"/>
</dbReference>
<feature type="domain" description="N-acetyltransferase" evidence="1">
    <location>
        <begin position="15"/>
        <end position="183"/>
    </location>
</feature>
<dbReference type="EMBL" id="JBHSBU010000001">
    <property type="protein sequence ID" value="MFC4161345.1"/>
    <property type="molecule type" value="Genomic_DNA"/>
</dbReference>